<dbReference type="SUPFAM" id="SSF57903">
    <property type="entry name" value="FYVE/PHD zinc finger"/>
    <property type="match status" value="1"/>
</dbReference>
<dbReference type="InterPro" id="IPR001965">
    <property type="entry name" value="Znf_PHD"/>
</dbReference>
<evidence type="ECO:0000313" key="11">
    <source>
        <dbReference type="EMBL" id="KDN50849.1"/>
    </source>
</evidence>
<keyword evidence="5" id="KW-0863">Zinc-finger</keyword>
<protein>
    <recommendedName>
        <fullName evidence="10">HORMA domain-containing protein</fullName>
    </recommendedName>
</protein>
<dbReference type="GO" id="GO:0008270">
    <property type="term" value="F:zinc ion binding"/>
    <property type="evidence" value="ECO:0007669"/>
    <property type="project" value="UniProtKB-KW"/>
</dbReference>
<keyword evidence="12" id="KW-1185">Reference proteome</keyword>
<feature type="region of interest" description="Disordered" evidence="9">
    <location>
        <begin position="335"/>
        <end position="367"/>
    </location>
</feature>
<proteinExistence type="predicted"/>
<name>A0A066WIL7_TILAU</name>
<keyword evidence="6" id="KW-0862">Zinc</keyword>
<evidence type="ECO:0000256" key="9">
    <source>
        <dbReference type="SAM" id="MobiDB-lite"/>
    </source>
</evidence>
<feature type="compositionally biased region" description="Acidic residues" evidence="9">
    <location>
        <begin position="339"/>
        <end position="355"/>
    </location>
</feature>
<reference evidence="11 12" key="1">
    <citation type="submission" date="2014-05" db="EMBL/GenBank/DDBJ databases">
        <title>Draft genome sequence of a rare smut relative, Tilletiaria anomala UBC 951.</title>
        <authorList>
            <consortium name="DOE Joint Genome Institute"/>
            <person name="Toome M."/>
            <person name="Kuo A."/>
            <person name="Henrissat B."/>
            <person name="Lipzen A."/>
            <person name="Tritt A."/>
            <person name="Yoshinaga Y."/>
            <person name="Zane M."/>
            <person name="Barry K."/>
            <person name="Grigoriev I.V."/>
            <person name="Spatafora J.W."/>
            <person name="Aimea M.C."/>
        </authorList>
    </citation>
    <scope>NUCLEOTIDE SEQUENCE [LARGE SCALE GENOMIC DNA]</scope>
    <source>
        <strain evidence="11 12">UBC 951</strain>
    </source>
</reference>
<feature type="region of interest" description="Disordered" evidence="9">
    <location>
        <begin position="743"/>
        <end position="768"/>
    </location>
</feature>
<dbReference type="SMART" id="SM00249">
    <property type="entry name" value="PHD"/>
    <property type="match status" value="1"/>
</dbReference>
<dbReference type="OMA" id="IGANIRM"/>
<evidence type="ECO:0000256" key="1">
    <source>
        <dbReference type="ARBA" id="ARBA00004123"/>
    </source>
</evidence>
<feature type="compositionally biased region" description="Basic residues" evidence="9">
    <location>
        <begin position="754"/>
        <end position="764"/>
    </location>
</feature>
<dbReference type="GO" id="GO:0051598">
    <property type="term" value="P:meiotic recombination checkpoint signaling"/>
    <property type="evidence" value="ECO:0007669"/>
    <property type="project" value="TreeGrafter"/>
</dbReference>
<evidence type="ECO:0000256" key="5">
    <source>
        <dbReference type="ARBA" id="ARBA00022771"/>
    </source>
</evidence>
<organism evidence="11 12">
    <name type="scientific">Tilletiaria anomala (strain ATCC 24038 / CBS 436.72 / UBC 951)</name>
    <dbReference type="NCBI Taxonomy" id="1037660"/>
    <lineage>
        <taxon>Eukaryota</taxon>
        <taxon>Fungi</taxon>
        <taxon>Dikarya</taxon>
        <taxon>Basidiomycota</taxon>
        <taxon>Ustilaginomycotina</taxon>
        <taxon>Exobasidiomycetes</taxon>
        <taxon>Georgefischeriales</taxon>
        <taxon>Tilletiariaceae</taxon>
        <taxon>Tilletiaria</taxon>
    </lineage>
</organism>
<dbReference type="Gene3D" id="3.30.900.10">
    <property type="entry name" value="HORMA domain"/>
    <property type="match status" value="1"/>
</dbReference>
<gene>
    <name evidence="11" type="ORF">K437DRAFT_255021</name>
</gene>
<comment type="caution">
    <text evidence="11">The sequence shown here is derived from an EMBL/GenBank/DDBJ whole genome shotgun (WGS) entry which is preliminary data.</text>
</comment>
<keyword evidence="4" id="KW-0479">Metal-binding</keyword>
<dbReference type="RefSeq" id="XP_013244601.1">
    <property type="nucleotide sequence ID" value="XM_013389147.1"/>
</dbReference>
<accession>A0A066WIL7</accession>
<feature type="region of interest" description="Disordered" evidence="9">
    <location>
        <begin position="503"/>
        <end position="589"/>
    </location>
</feature>
<dbReference type="InterPro" id="IPR051294">
    <property type="entry name" value="HORMA_MeioticProgression"/>
</dbReference>
<evidence type="ECO:0000256" key="4">
    <source>
        <dbReference type="ARBA" id="ARBA00022723"/>
    </source>
</evidence>
<dbReference type="PROSITE" id="PS50815">
    <property type="entry name" value="HORMA"/>
    <property type="match status" value="1"/>
</dbReference>
<keyword evidence="3" id="KW-0158">Chromosome</keyword>
<dbReference type="GO" id="GO:0005694">
    <property type="term" value="C:chromosome"/>
    <property type="evidence" value="ECO:0007669"/>
    <property type="project" value="UniProtKB-SubCell"/>
</dbReference>
<dbReference type="Gene3D" id="3.30.40.10">
    <property type="entry name" value="Zinc/RING finger domain, C3HC4 (zinc finger)"/>
    <property type="match status" value="1"/>
</dbReference>
<dbReference type="InParanoid" id="A0A066WIL7"/>
<dbReference type="PANTHER" id="PTHR48225:SF7">
    <property type="entry name" value="MEIOSIS-SPECIFIC PROTEIN HOP1"/>
    <property type="match status" value="1"/>
</dbReference>
<feature type="region of interest" description="Disordered" evidence="9">
    <location>
        <begin position="982"/>
        <end position="1004"/>
    </location>
</feature>
<dbReference type="EMBL" id="JMSN01000018">
    <property type="protein sequence ID" value="KDN50849.1"/>
    <property type="molecule type" value="Genomic_DNA"/>
</dbReference>
<evidence type="ECO:0000256" key="8">
    <source>
        <dbReference type="ARBA" id="ARBA00023254"/>
    </source>
</evidence>
<dbReference type="Pfam" id="PF02301">
    <property type="entry name" value="HORMA"/>
    <property type="match status" value="1"/>
</dbReference>
<dbReference type="SUPFAM" id="SSF56019">
    <property type="entry name" value="The spindle assembly checkpoint protein mad2"/>
    <property type="match status" value="1"/>
</dbReference>
<dbReference type="InterPro" id="IPR003511">
    <property type="entry name" value="HORMA_dom"/>
</dbReference>
<dbReference type="OrthoDB" id="1928087at2759"/>
<dbReference type="GO" id="GO:0005634">
    <property type="term" value="C:nucleus"/>
    <property type="evidence" value="ECO:0007669"/>
    <property type="project" value="UniProtKB-SubCell"/>
</dbReference>
<feature type="domain" description="HORMA" evidence="10">
    <location>
        <begin position="31"/>
        <end position="280"/>
    </location>
</feature>
<dbReference type="STRING" id="1037660.A0A066WIL7"/>
<sequence>MAQQQRVRPQVATANLITSTPKQDLAALTLQQSAAAVKTLVDTSLGCIMYLRGIFPEDHFEEVVLPSGRPMTTDESGKAVKMKGDGSIKVKKLKRGCSSEGDRLLDYWEKGVQDVLDKEYLKSLILAVSLDPDDPQNIVEAYTFNFKYESIQGTKRRAPIMELSARLRGIDMSGGGCFSLNADTEKNLPTAREVRASAQSIIRNLITMTQTLQELPRRRFITFKLIYNDTAPADYQPPFFDAADAANHRFMFGTKTLQQAPEESSFGTLETGHQSVSVHVASLADALPLPVVIDPDAGRNMISARTEVLQQEAILQKQDSDERCVVWDAEENAHGGLSDIEEVDEEPDTDADGEPGPDNHNSWLKQHQARLDRKKRVGFKRGFQPGVPVGVRLPNGKITPMPLAAVEEAAKREAARREGHTVAEDDLTDVEMFVSKVIRKEWDIETNTDLLHNVFSPRRYGSLQSTLQPHSSSPILRKANPTIQSQESKQLAPTNGQNVYQETVQATSQRENHLQQVPTRQAHSGQSRAPASSRGYLHGDVEMQNASPALPSDSQTDAVGISSQSVTQTGDQSHTHSQSQRTLRPRAGRAEKESLLNASLPKPNQSAVVSEDITRCACEDDDDDGLMIQCSSCSVWVHATCYGFRDTANVPDDFLCYADRIKALPPVASPAHIEGNDLIEDLQWLALKRRALHLMYITDRAWPDSVQKLAQKIGANIRMATKIRNELEQEGFLRKASPELDPHLFQRQRSVSHSQRKGRARPRKATTSQLVMVDTLPVKTSANALYFTPGLGKEREILEAPAKQRHNTGGADLSGEGSMSRRSDPHAATAEANSQEDLKCNHTLVLDSCDPASAEGMPEIQGIARLAAGVVNAGSGAARVTMILDKTAARNATPVLVGQSHESVAGQQVAATLPQHLPMMAEPSNSDANAQSAGACQLMAGIQDFIYKSPEILPTNIATTSQPSHTVSVPFKPIIPARKKGIPAKAQSGDGSAVTPISSARPADDSIVCPEATEHGIWSMKQISDEGVALENGSEGCRETIEKFIPPQNARHGDHLAANKRFAPTDFHWPGAIKKISIASAIEIQDESDFIDSL</sequence>
<dbReference type="GeneID" id="25264047"/>
<evidence type="ECO:0000256" key="2">
    <source>
        <dbReference type="ARBA" id="ARBA00004286"/>
    </source>
</evidence>
<feature type="region of interest" description="Disordered" evidence="9">
    <location>
        <begin position="800"/>
        <end position="835"/>
    </location>
</feature>
<dbReference type="Pfam" id="PF20826">
    <property type="entry name" value="PHD_5"/>
    <property type="match status" value="1"/>
</dbReference>
<keyword evidence="8" id="KW-0469">Meiosis</keyword>
<dbReference type="HOGENOM" id="CLU_284152_0_0_1"/>
<evidence type="ECO:0000313" key="12">
    <source>
        <dbReference type="Proteomes" id="UP000027361"/>
    </source>
</evidence>
<evidence type="ECO:0000256" key="6">
    <source>
        <dbReference type="ARBA" id="ARBA00022833"/>
    </source>
</evidence>
<dbReference type="InterPro" id="IPR011011">
    <property type="entry name" value="Znf_FYVE_PHD"/>
</dbReference>
<evidence type="ECO:0000256" key="3">
    <source>
        <dbReference type="ARBA" id="ARBA00022454"/>
    </source>
</evidence>
<dbReference type="InterPro" id="IPR036570">
    <property type="entry name" value="HORMA_dom_sf"/>
</dbReference>
<dbReference type="Proteomes" id="UP000027361">
    <property type="component" value="Unassembled WGS sequence"/>
</dbReference>
<feature type="compositionally biased region" description="Polar residues" evidence="9">
    <location>
        <begin position="544"/>
        <end position="582"/>
    </location>
</feature>
<evidence type="ECO:0000256" key="7">
    <source>
        <dbReference type="ARBA" id="ARBA00023242"/>
    </source>
</evidence>
<dbReference type="GO" id="GO:0007130">
    <property type="term" value="P:synaptonemal complex assembly"/>
    <property type="evidence" value="ECO:0007669"/>
    <property type="project" value="TreeGrafter"/>
</dbReference>
<evidence type="ECO:0000259" key="10">
    <source>
        <dbReference type="PROSITE" id="PS50815"/>
    </source>
</evidence>
<dbReference type="InterPro" id="IPR013083">
    <property type="entry name" value="Znf_RING/FYVE/PHD"/>
</dbReference>
<keyword evidence="7" id="KW-0539">Nucleus</keyword>
<dbReference type="PANTHER" id="PTHR48225">
    <property type="entry name" value="HORMA DOMAIN-CONTAINING PROTEIN 1"/>
    <property type="match status" value="1"/>
</dbReference>
<feature type="compositionally biased region" description="Polar residues" evidence="9">
    <location>
        <begin position="503"/>
        <end position="530"/>
    </location>
</feature>
<comment type="subcellular location">
    <subcellularLocation>
        <location evidence="2">Chromosome</location>
    </subcellularLocation>
    <subcellularLocation>
        <location evidence="1">Nucleus</location>
    </subcellularLocation>
</comment>
<dbReference type="AlphaFoldDB" id="A0A066WIL7"/>